<sequence>MDHLNTRRRQAWHDLVRERACRRAHSARPAGHIYGLDGRHVTDESSLYLALGEAVNGPGGYFGGCLAALDDCLRSTFG</sequence>
<comment type="caution">
    <text evidence="3">The sequence shown here is derived from an EMBL/GenBank/DDBJ whole genome shotgun (WGS) entry which is preliminary data.</text>
</comment>
<dbReference type="Proteomes" id="UP000549009">
    <property type="component" value="Unassembled WGS sequence"/>
</dbReference>
<keyword evidence="4" id="KW-1185">Reference proteome</keyword>
<protein>
    <recommendedName>
        <fullName evidence="2">Barstar (barnase inhibitor) domain-containing protein</fullName>
    </recommendedName>
</protein>
<dbReference type="Pfam" id="PF01337">
    <property type="entry name" value="Barstar"/>
    <property type="match status" value="1"/>
</dbReference>
<proteinExistence type="inferred from homology"/>
<dbReference type="EMBL" id="JACHJD010000046">
    <property type="protein sequence ID" value="MBB5109908.1"/>
    <property type="molecule type" value="Genomic_DNA"/>
</dbReference>
<dbReference type="AlphaFoldDB" id="A0A7W8B402"/>
<comment type="similarity">
    <text evidence="1">Belongs to the barstar family.</text>
</comment>
<organism evidence="3 4">
    <name type="scientific">Streptomyces spectabilis</name>
    <dbReference type="NCBI Taxonomy" id="68270"/>
    <lineage>
        <taxon>Bacteria</taxon>
        <taxon>Bacillati</taxon>
        <taxon>Actinomycetota</taxon>
        <taxon>Actinomycetes</taxon>
        <taxon>Kitasatosporales</taxon>
        <taxon>Streptomycetaceae</taxon>
        <taxon>Streptomyces</taxon>
    </lineage>
</organism>
<accession>A0A7W8B402</accession>
<evidence type="ECO:0000313" key="4">
    <source>
        <dbReference type="Proteomes" id="UP000549009"/>
    </source>
</evidence>
<dbReference type="Gene3D" id="3.30.370.10">
    <property type="entry name" value="Barstar-like"/>
    <property type="match status" value="1"/>
</dbReference>
<dbReference type="InterPro" id="IPR035905">
    <property type="entry name" value="Barstar-like_sf"/>
</dbReference>
<gene>
    <name evidence="3" type="ORF">FHS40_009038</name>
</gene>
<evidence type="ECO:0000259" key="2">
    <source>
        <dbReference type="Pfam" id="PF01337"/>
    </source>
</evidence>
<evidence type="ECO:0000313" key="3">
    <source>
        <dbReference type="EMBL" id="MBB5109908.1"/>
    </source>
</evidence>
<feature type="domain" description="Barstar (barnase inhibitor)" evidence="2">
    <location>
        <begin position="35"/>
        <end position="74"/>
    </location>
</feature>
<evidence type="ECO:0000256" key="1">
    <source>
        <dbReference type="ARBA" id="ARBA00006845"/>
    </source>
</evidence>
<dbReference type="SUPFAM" id="SSF52038">
    <property type="entry name" value="Barstar-related"/>
    <property type="match status" value="1"/>
</dbReference>
<reference evidence="3 4" key="1">
    <citation type="submission" date="2020-08" db="EMBL/GenBank/DDBJ databases">
        <title>Genomic Encyclopedia of Type Strains, Phase III (KMG-III): the genomes of soil and plant-associated and newly described type strains.</title>
        <authorList>
            <person name="Whitman W."/>
        </authorList>
    </citation>
    <scope>NUCLEOTIDE SEQUENCE [LARGE SCALE GENOMIC DNA]</scope>
    <source>
        <strain evidence="3 4">CECT 3146</strain>
    </source>
</reference>
<dbReference type="InterPro" id="IPR000468">
    <property type="entry name" value="Barstar"/>
</dbReference>
<name>A0A7W8B402_STRST</name>